<dbReference type="STRING" id="520764.AN618_01290"/>
<protein>
    <recommendedName>
        <fullName evidence="2">PIN domain-containing protein</fullName>
    </recommendedName>
</protein>
<gene>
    <name evidence="3" type="ORF">AN618_01290</name>
</gene>
<dbReference type="CDD" id="cd09873">
    <property type="entry name" value="PIN_Pae0151-like"/>
    <property type="match status" value="1"/>
</dbReference>
<dbReference type="RefSeq" id="WP_066350801.1">
    <property type="nucleotide sequence ID" value="NZ_LOED01000001.1"/>
</dbReference>
<feature type="domain" description="PIN" evidence="2">
    <location>
        <begin position="4"/>
        <end position="123"/>
    </location>
</feature>
<evidence type="ECO:0000259" key="2">
    <source>
        <dbReference type="Pfam" id="PF01850"/>
    </source>
</evidence>
<dbReference type="EMBL" id="LOED01000001">
    <property type="protein sequence ID" value="KXG78791.1"/>
    <property type="molecule type" value="Genomic_DNA"/>
</dbReference>
<dbReference type="InterPro" id="IPR044153">
    <property type="entry name" value="PIN_Pae0151-like"/>
</dbReference>
<keyword evidence="4" id="KW-1185">Reference proteome</keyword>
<dbReference type="Proteomes" id="UP000070427">
    <property type="component" value="Unassembled WGS sequence"/>
</dbReference>
<dbReference type="SUPFAM" id="SSF88723">
    <property type="entry name" value="PIN domain-like"/>
    <property type="match status" value="1"/>
</dbReference>
<dbReference type="PANTHER" id="PTHR35901">
    <property type="entry name" value="RIBONUCLEASE VAPC3"/>
    <property type="match status" value="1"/>
</dbReference>
<keyword evidence="1" id="KW-0460">Magnesium</keyword>
<dbReference type="Gene3D" id="3.40.50.1010">
    <property type="entry name" value="5'-nuclease"/>
    <property type="match status" value="1"/>
</dbReference>
<name>A0A140LE16_9FIRM</name>
<dbReference type="InParanoid" id="A0A140LE16"/>
<proteinExistence type="predicted"/>
<dbReference type="InterPro" id="IPR051619">
    <property type="entry name" value="TypeII_TA_RNase_PINc/VapC"/>
</dbReference>
<evidence type="ECO:0000256" key="1">
    <source>
        <dbReference type="ARBA" id="ARBA00022842"/>
    </source>
</evidence>
<reference evidence="3 4" key="1">
    <citation type="submission" date="2015-12" db="EMBL/GenBank/DDBJ databases">
        <title>Draft genome sequnece of Fervidicola ferrireducens strain Y170.</title>
        <authorList>
            <person name="Patel B.K."/>
        </authorList>
    </citation>
    <scope>NUCLEOTIDE SEQUENCE [LARGE SCALE GENOMIC DNA]</scope>
    <source>
        <strain evidence="3 4">Y170</strain>
    </source>
</reference>
<sequence length="135" mass="15614">MIITIDVSAAVEVVMGRPKQKKIIDILEKAEWIIAPSLYIYEASNVMWKYNILQKYPVEDLLHKIRHMIEMVDQFIKAEDLYEEAIPLACKLKHPTYDIMYLVVSRRKNATLVTLDSKLIDIAQKLDIPVAAIDE</sequence>
<dbReference type="OrthoDB" id="2111628at2"/>
<evidence type="ECO:0000313" key="3">
    <source>
        <dbReference type="EMBL" id="KXG78791.1"/>
    </source>
</evidence>
<comment type="caution">
    <text evidence="3">The sequence shown here is derived from an EMBL/GenBank/DDBJ whole genome shotgun (WGS) entry which is preliminary data.</text>
</comment>
<dbReference type="InterPro" id="IPR002716">
    <property type="entry name" value="PIN_dom"/>
</dbReference>
<dbReference type="PANTHER" id="PTHR35901:SF1">
    <property type="entry name" value="EXONUCLEASE VAPC9"/>
    <property type="match status" value="1"/>
</dbReference>
<accession>A0A140LE16</accession>
<dbReference type="InterPro" id="IPR029060">
    <property type="entry name" value="PIN-like_dom_sf"/>
</dbReference>
<organism evidence="3 4">
    <name type="scientific">Fervidicola ferrireducens</name>
    <dbReference type="NCBI Taxonomy" id="520764"/>
    <lineage>
        <taxon>Bacteria</taxon>
        <taxon>Bacillati</taxon>
        <taxon>Bacillota</taxon>
        <taxon>Clostridia</taxon>
        <taxon>Thermosediminibacterales</taxon>
        <taxon>Thermosediminibacteraceae</taxon>
        <taxon>Fervidicola</taxon>
    </lineage>
</organism>
<dbReference type="Pfam" id="PF01850">
    <property type="entry name" value="PIN"/>
    <property type="match status" value="1"/>
</dbReference>
<dbReference type="AlphaFoldDB" id="A0A140LE16"/>
<evidence type="ECO:0000313" key="4">
    <source>
        <dbReference type="Proteomes" id="UP000070427"/>
    </source>
</evidence>